<dbReference type="Proteomes" id="UP000029482">
    <property type="component" value="Chromosome"/>
</dbReference>
<name>A0A089WXE1_STRGA</name>
<gene>
    <name evidence="1" type="ORF">SGLAU_00345</name>
</gene>
<accession>A0A089WXE1</accession>
<evidence type="ECO:0000313" key="2">
    <source>
        <dbReference type="Proteomes" id="UP000029482"/>
    </source>
</evidence>
<dbReference type="eggNOG" id="COG0596">
    <property type="taxonomic scope" value="Bacteria"/>
</dbReference>
<dbReference type="RefSeq" id="WP_244315136.1">
    <property type="nucleotide sequence ID" value="NZ_CP009438.1"/>
</dbReference>
<protein>
    <submittedName>
        <fullName evidence="1">Uncharacterized protein</fullName>
    </submittedName>
</protein>
<keyword evidence="2" id="KW-1185">Reference proteome</keyword>
<dbReference type="HOGENOM" id="CLU_2371525_0_0_11"/>
<evidence type="ECO:0000313" key="1">
    <source>
        <dbReference type="EMBL" id="AIR96097.1"/>
    </source>
</evidence>
<dbReference type="AlphaFoldDB" id="A0A089WXE1"/>
<dbReference type="KEGG" id="sgu:SGLAU_00345"/>
<reference evidence="2" key="1">
    <citation type="journal article" date="2015" name="J. Biotechnol.">
        <title>Complete genome sequence of the actinobacterium Streptomyces glaucescens GLA.O (DSM 40922) consisting of a linear chromosome and one linear plasmid.</title>
        <authorList>
            <person name="Ortseifen V."/>
            <person name="Winkler A."/>
            <person name="Albersmeier A."/>
            <person name="Wendler S."/>
            <person name="Puhler A."/>
            <person name="Kalinowski J."/>
            <person name="Ruckert C."/>
        </authorList>
    </citation>
    <scope>NUCLEOTIDE SEQUENCE [LARGE SCALE GENOMIC DNA]</scope>
    <source>
        <strain evidence="2">DSM 40922 / GLA O</strain>
    </source>
</reference>
<organism evidence="1 2">
    <name type="scientific">Streptomyces glaucescens</name>
    <dbReference type="NCBI Taxonomy" id="1907"/>
    <lineage>
        <taxon>Bacteria</taxon>
        <taxon>Bacillati</taxon>
        <taxon>Actinomycetota</taxon>
        <taxon>Actinomycetes</taxon>
        <taxon>Kitasatosporales</taxon>
        <taxon>Streptomycetaceae</taxon>
        <taxon>Streptomyces</taxon>
    </lineage>
</organism>
<dbReference type="EMBL" id="CP009438">
    <property type="protein sequence ID" value="AIR96097.1"/>
    <property type="molecule type" value="Genomic_DNA"/>
</dbReference>
<proteinExistence type="predicted"/>
<sequence length="95" mass="9400">MLTPTSDLSQPKPSLARTRPVAAACAIGRDPAFTEVTELAAITVPTLVVPGADARLPAALAAQAARTLPQGNLADVSLSADLETAADLAPGPGSG</sequence>